<evidence type="ECO:0000313" key="1">
    <source>
        <dbReference type="EMBL" id="PAB55931.1"/>
    </source>
</evidence>
<dbReference type="Proteomes" id="UP000216024">
    <property type="component" value="Unassembled WGS sequence"/>
</dbReference>
<name>A0A267M8N1_9FIRM</name>
<gene>
    <name evidence="1" type="ORF">CCE28_21425</name>
</gene>
<sequence length="65" mass="7960">MEYFLIKYNIKYIRNILQTKKAVIKLTLLVFMMNNLYTKRGKTYKKINKKGLKGKKHKREYMERG</sequence>
<keyword evidence="2" id="KW-1185">Reference proteome</keyword>
<dbReference type="AlphaFoldDB" id="A0A267M8N1"/>
<organism evidence="1 2">
    <name type="scientific">Anaeromicrobium sediminis</name>
    <dbReference type="NCBI Taxonomy" id="1478221"/>
    <lineage>
        <taxon>Bacteria</taxon>
        <taxon>Bacillati</taxon>
        <taxon>Bacillota</taxon>
        <taxon>Clostridia</taxon>
        <taxon>Peptostreptococcales</taxon>
        <taxon>Thermotaleaceae</taxon>
        <taxon>Anaeromicrobium</taxon>
    </lineage>
</organism>
<evidence type="ECO:0000313" key="2">
    <source>
        <dbReference type="Proteomes" id="UP000216024"/>
    </source>
</evidence>
<comment type="caution">
    <text evidence="1">The sequence shown here is derived from an EMBL/GenBank/DDBJ whole genome shotgun (WGS) entry which is preliminary data.</text>
</comment>
<accession>A0A267M8N1</accession>
<protein>
    <submittedName>
        <fullName evidence="1">Uncharacterized protein</fullName>
    </submittedName>
</protein>
<proteinExistence type="predicted"/>
<dbReference type="EMBL" id="NIBG01000042">
    <property type="protein sequence ID" value="PAB55931.1"/>
    <property type="molecule type" value="Genomic_DNA"/>
</dbReference>
<reference evidence="1 2" key="1">
    <citation type="submission" date="2017-06" db="EMBL/GenBank/DDBJ databases">
        <title>Draft genome sequence of anaerobic fermentative bacterium Anaeromicrobium sediminis DY2726D isolated from West Pacific Ocean sediments.</title>
        <authorList>
            <person name="Zeng X."/>
        </authorList>
    </citation>
    <scope>NUCLEOTIDE SEQUENCE [LARGE SCALE GENOMIC DNA]</scope>
    <source>
        <strain evidence="1 2">DY2726D</strain>
    </source>
</reference>